<keyword evidence="2" id="KW-0812">Transmembrane</keyword>
<dbReference type="EMBL" id="MK500570">
    <property type="protein sequence ID" value="QBK92254.1"/>
    <property type="molecule type" value="Genomic_DNA"/>
</dbReference>
<sequence>MGNKPVAKNIVDENLSAIASVINEAVQNCSQTVTQDIFQQILIQNTDIAGNLEIGAEQTLILKQDCLQSEKAETKLDSSLQAVASQTAQAIAQQLELSGAKAKNVIKINAEIASSIKNWFVQNCSQESSQLIAQNVTLTGDTIGGSVILQADNYTNNLIKCSTQGSATLSLKSSLETEISQSATAKVESFFGPFFMAILIIIGVIALFLFLPALFRGRTTVKQAPAAKQDDGALSLLAALGSESPSAGGVAAQALSSRATPTPSARATPSSAPRRAMPPRSTSASRIRGGAAPSGMGSLRRRAMVQRPT</sequence>
<name>A0A481Z8P4_9VIRU</name>
<accession>A0A481Z8P4</accession>
<organism evidence="3">
    <name type="scientific">Pithovirus LCPAC304</name>
    <dbReference type="NCBI Taxonomy" id="2506594"/>
    <lineage>
        <taxon>Viruses</taxon>
        <taxon>Pithoviruses</taxon>
    </lineage>
</organism>
<reference evidence="3" key="1">
    <citation type="journal article" date="2019" name="MBio">
        <title>Virus Genomes from Deep Sea Sediments Expand the Ocean Megavirome and Support Independent Origins of Viral Gigantism.</title>
        <authorList>
            <person name="Backstrom D."/>
            <person name="Yutin N."/>
            <person name="Jorgensen S.L."/>
            <person name="Dharamshi J."/>
            <person name="Homa F."/>
            <person name="Zaremba-Niedwiedzka K."/>
            <person name="Spang A."/>
            <person name="Wolf Y.I."/>
            <person name="Koonin E.V."/>
            <person name="Ettema T.J."/>
        </authorList>
    </citation>
    <scope>NUCLEOTIDE SEQUENCE</scope>
</reference>
<evidence type="ECO:0000256" key="2">
    <source>
        <dbReference type="SAM" id="Phobius"/>
    </source>
</evidence>
<gene>
    <name evidence="3" type="ORF">LCPAC304_06010</name>
</gene>
<feature type="region of interest" description="Disordered" evidence="1">
    <location>
        <begin position="250"/>
        <end position="309"/>
    </location>
</feature>
<protein>
    <submittedName>
        <fullName evidence="3">Lipid membrane protein</fullName>
    </submittedName>
</protein>
<feature type="compositionally biased region" description="Low complexity" evidence="1">
    <location>
        <begin position="256"/>
        <end position="286"/>
    </location>
</feature>
<keyword evidence="2" id="KW-1133">Transmembrane helix</keyword>
<evidence type="ECO:0000256" key="1">
    <source>
        <dbReference type="SAM" id="MobiDB-lite"/>
    </source>
</evidence>
<feature type="compositionally biased region" description="Basic residues" evidence="1">
    <location>
        <begin position="299"/>
        <end position="309"/>
    </location>
</feature>
<feature type="transmembrane region" description="Helical" evidence="2">
    <location>
        <begin position="190"/>
        <end position="215"/>
    </location>
</feature>
<proteinExistence type="predicted"/>
<evidence type="ECO:0000313" key="3">
    <source>
        <dbReference type="EMBL" id="QBK92254.1"/>
    </source>
</evidence>
<keyword evidence="2" id="KW-0472">Membrane</keyword>